<keyword evidence="3" id="KW-1185">Reference proteome</keyword>
<name>A0A2B4RRW6_STYPI</name>
<organism evidence="2 3">
    <name type="scientific">Stylophora pistillata</name>
    <name type="common">Smooth cauliflower coral</name>
    <dbReference type="NCBI Taxonomy" id="50429"/>
    <lineage>
        <taxon>Eukaryota</taxon>
        <taxon>Metazoa</taxon>
        <taxon>Cnidaria</taxon>
        <taxon>Anthozoa</taxon>
        <taxon>Hexacorallia</taxon>
        <taxon>Scleractinia</taxon>
        <taxon>Astrocoeniina</taxon>
        <taxon>Pocilloporidae</taxon>
        <taxon>Stylophora</taxon>
    </lineage>
</organism>
<protein>
    <submittedName>
        <fullName evidence="2">Uncharacterized protein</fullName>
    </submittedName>
</protein>
<sequence>MDEQSKIEQSIIEAINDEPYQKVRKECRKRVFLFNCDKTYSLDSVEKLLLDLKGDIRRELSFDIVKTYFRLSEMSHVAEKAIPKLQMDVAFFVVHAHESRLSINENNAGIGYAKIYQALLQATDGNVIIVIGGDDQYTSKDEEGSSVISRWARLKVSSQFKAEFLDGKKSFIFSWNKIHRRIHEEALLHYFDPSKIGQKFEKESNERSSQEKNTTDSLPGTPKTKNTAASEPAQFTDQGVVSKQSEQEAVPILPPPTNAESNGDSSETEEGKHSILDDLSELILKEYVVVSDDGVDCEVRGVSEEQQMNGITEVGTLVFKTRVRNGKFTEEEIEEWRQQWKLLDELLPRISKDLANVAEANVEVYRVKQGGAARVVIKDLSTSYLSLYITTVIEFFYNVITGLMDNVYSCFVQKKNLEDIDIDWP</sequence>
<feature type="compositionally biased region" description="Basic and acidic residues" evidence="1">
    <location>
        <begin position="201"/>
        <end position="214"/>
    </location>
</feature>
<feature type="region of interest" description="Disordered" evidence="1">
    <location>
        <begin position="201"/>
        <end position="273"/>
    </location>
</feature>
<dbReference type="EMBL" id="LSMT01000377">
    <property type="protein sequence ID" value="PFX19097.1"/>
    <property type="molecule type" value="Genomic_DNA"/>
</dbReference>
<proteinExistence type="predicted"/>
<dbReference type="OrthoDB" id="10065203at2759"/>
<evidence type="ECO:0000313" key="2">
    <source>
        <dbReference type="EMBL" id="PFX19097.1"/>
    </source>
</evidence>
<evidence type="ECO:0000313" key="3">
    <source>
        <dbReference type="Proteomes" id="UP000225706"/>
    </source>
</evidence>
<gene>
    <name evidence="2" type="ORF">AWC38_SpisGene16504</name>
</gene>
<feature type="compositionally biased region" description="Polar residues" evidence="1">
    <location>
        <begin position="215"/>
        <end position="244"/>
    </location>
</feature>
<comment type="caution">
    <text evidence="2">The sequence shown here is derived from an EMBL/GenBank/DDBJ whole genome shotgun (WGS) entry which is preliminary data.</text>
</comment>
<accession>A0A2B4RRW6</accession>
<dbReference type="Proteomes" id="UP000225706">
    <property type="component" value="Unassembled WGS sequence"/>
</dbReference>
<evidence type="ECO:0000256" key="1">
    <source>
        <dbReference type="SAM" id="MobiDB-lite"/>
    </source>
</evidence>
<reference evidence="3" key="1">
    <citation type="journal article" date="2017" name="bioRxiv">
        <title>Comparative analysis of the genomes of Stylophora pistillata and Acropora digitifera provides evidence for extensive differences between species of corals.</title>
        <authorList>
            <person name="Voolstra C.R."/>
            <person name="Li Y."/>
            <person name="Liew Y.J."/>
            <person name="Baumgarten S."/>
            <person name="Zoccola D."/>
            <person name="Flot J.-F."/>
            <person name="Tambutte S."/>
            <person name="Allemand D."/>
            <person name="Aranda M."/>
        </authorList>
    </citation>
    <scope>NUCLEOTIDE SEQUENCE [LARGE SCALE GENOMIC DNA]</scope>
</reference>
<dbReference type="AlphaFoldDB" id="A0A2B4RRW6"/>